<dbReference type="InterPro" id="IPR046887">
    <property type="entry name" value="RsmE_PUA-like"/>
</dbReference>
<dbReference type="InterPro" id="IPR029028">
    <property type="entry name" value="Alpha/beta_knot_MTases"/>
</dbReference>
<dbReference type="PANTHER" id="PTHR30027">
    <property type="entry name" value="RIBOSOMAL RNA SMALL SUBUNIT METHYLTRANSFERASE E"/>
    <property type="match status" value="1"/>
</dbReference>
<evidence type="ECO:0000256" key="6">
    <source>
        <dbReference type="ARBA" id="ARBA00022679"/>
    </source>
</evidence>
<comment type="function">
    <text evidence="8 10">Specifically methylates the N3 position of the uracil ring of uridine 1498 (m3U1498) in 16S rRNA. Acts on the fully assembled 30S ribosomal subunit.</text>
</comment>
<proteinExistence type="inferred from homology"/>
<feature type="domain" description="Ribosomal RNA small subunit methyltransferase E methyltransferase" evidence="11">
    <location>
        <begin position="74"/>
        <end position="229"/>
    </location>
</feature>
<keyword evidence="6 10" id="KW-0808">Transferase</keyword>
<dbReference type="InterPro" id="IPR046886">
    <property type="entry name" value="RsmE_MTase_dom"/>
</dbReference>
<dbReference type="RefSeq" id="WP_379935362.1">
    <property type="nucleotide sequence ID" value="NZ_JBHTHY010000012.1"/>
</dbReference>
<comment type="subcellular location">
    <subcellularLocation>
        <location evidence="1 10">Cytoplasm</location>
    </subcellularLocation>
</comment>
<evidence type="ECO:0000259" key="11">
    <source>
        <dbReference type="Pfam" id="PF04452"/>
    </source>
</evidence>
<keyword evidence="4 10" id="KW-0698">rRNA processing</keyword>
<evidence type="ECO:0000256" key="5">
    <source>
        <dbReference type="ARBA" id="ARBA00022603"/>
    </source>
</evidence>
<dbReference type="PIRSF" id="PIRSF015601">
    <property type="entry name" value="MTase_slr0722"/>
    <property type="match status" value="1"/>
</dbReference>
<dbReference type="Pfam" id="PF04452">
    <property type="entry name" value="Methyltrans_RNA"/>
    <property type="match status" value="1"/>
</dbReference>
<evidence type="ECO:0000259" key="12">
    <source>
        <dbReference type="Pfam" id="PF20260"/>
    </source>
</evidence>
<dbReference type="NCBIfam" id="TIGR00046">
    <property type="entry name" value="RsmE family RNA methyltransferase"/>
    <property type="match status" value="1"/>
</dbReference>
<reference evidence="14" key="1">
    <citation type="journal article" date="2019" name="Int. J. Syst. Evol. Microbiol.">
        <title>The Global Catalogue of Microorganisms (GCM) 10K type strain sequencing project: providing services to taxonomists for standard genome sequencing and annotation.</title>
        <authorList>
            <consortium name="The Broad Institute Genomics Platform"/>
            <consortium name="The Broad Institute Genome Sequencing Center for Infectious Disease"/>
            <person name="Wu L."/>
            <person name="Ma J."/>
        </authorList>
    </citation>
    <scope>NUCLEOTIDE SEQUENCE [LARGE SCALE GENOMIC DNA]</scope>
    <source>
        <strain evidence="14">CCUG 61948</strain>
    </source>
</reference>
<dbReference type="EMBL" id="JBHTHY010000012">
    <property type="protein sequence ID" value="MFD0798544.1"/>
    <property type="molecule type" value="Genomic_DNA"/>
</dbReference>
<evidence type="ECO:0000256" key="10">
    <source>
        <dbReference type="PIRNR" id="PIRNR015601"/>
    </source>
</evidence>
<dbReference type="Gene3D" id="2.40.240.20">
    <property type="entry name" value="Hypothetical PUA domain-like, domain 1"/>
    <property type="match status" value="1"/>
</dbReference>
<comment type="similarity">
    <text evidence="2 10">Belongs to the RNA methyltransferase RsmE family.</text>
</comment>
<dbReference type="EC" id="2.1.1.193" evidence="10"/>
<dbReference type="GO" id="GO:0008168">
    <property type="term" value="F:methyltransferase activity"/>
    <property type="evidence" value="ECO:0007669"/>
    <property type="project" value="UniProtKB-KW"/>
</dbReference>
<evidence type="ECO:0000313" key="13">
    <source>
        <dbReference type="EMBL" id="MFD0798544.1"/>
    </source>
</evidence>
<dbReference type="InterPro" id="IPR029026">
    <property type="entry name" value="tRNA_m1G_MTases_N"/>
</dbReference>
<organism evidence="13 14">
    <name type="scientific">Maribacter chungangensis</name>
    <dbReference type="NCBI Taxonomy" id="1069117"/>
    <lineage>
        <taxon>Bacteria</taxon>
        <taxon>Pseudomonadati</taxon>
        <taxon>Bacteroidota</taxon>
        <taxon>Flavobacteriia</taxon>
        <taxon>Flavobacteriales</taxon>
        <taxon>Flavobacteriaceae</taxon>
        <taxon>Maribacter</taxon>
    </lineage>
</organism>
<dbReference type="Proteomes" id="UP001597012">
    <property type="component" value="Unassembled WGS sequence"/>
</dbReference>
<accession>A0ABW3B774</accession>
<evidence type="ECO:0000256" key="1">
    <source>
        <dbReference type="ARBA" id="ARBA00004496"/>
    </source>
</evidence>
<evidence type="ECO:0000256" key="9">
    <source>
        <dbReference type="ARBA" id="ARBA00047944"/>
    </source>
</evidence>
<dbReference type="Gene3D" id="3.40.1280.10">
    <property type="match status" value="1"/>
</dbReference>
<evidence type="ECO:0000256" key="3">
    <source>
        <dbReference type="ARBA" id="ARBA00022490"/>
    </source>
</evidence>
<dbReference type="InterPro" id="IPR015947">
    <property type="entry name" value="PUA-like_sf"/>
</dbReference>
<evidence type="ECO:0000256" key="4">
    <source>
        <dbReference type="ARBA" id="ARBA00022552"/>
    </source>
</evidence>
<evidence type="ECO:0000256" key="2">
    <source>
        <dbReference type="ARBA" id="ARBA00005528"/>
    </source>
</evidence>
<gene>
    <name evidence="13" type="ORF">ACFQZJ_13815</name>
</gene>
<evidence type="ECO:0000256" key="7">
    <source>
        <dbReference type="ARBA" id="ARBA00022691"/>
    </source>
</evidence>
<dbReference type="InterPro" id="IPR006700">
    <property type="entry name" value="RsmE"/>
</dbReference>
<feature type="domain" description="Ribosomal RNA small subunit methyltransferase E PUA-like" evidence="12">
    <location>
        <begin position="22"/>
        <end position="64"/>
    </location>
</feature>
<evidence type="ECO:0000256" key="8">
    <source>
        <dbReference type="ARBA" id="ARBA00025699"/>
    </source>
</evidence>
<dbReference type="SUPFAM" id="SSF75217">
    <property type="entry name" value="alpha/beta knot"/>
    <property type="match status" value="1"/>
</dbReference>
<name>A0ABW3B774_9FLAO</name>
<dbReference type="Pfam" id="PF20260">
    <property type="entry name" value="PUA_4"/>
    <property type="match status" value="1"/>
</dbReference>
<comment type="catalytic activity">
    <reaction evidence="9 10">
        <text>uridine(1498) in 16S rRNA + S-adenosyl-L-methionine = N(3)-methyluridine(1498) in 16S rRNA + S-adenosyl-L-homocysteine + H(+)</text>
        <dbReference type="Rhea" id="RHEA:42920"/>
        <dbReference type="Rhea" id="RHEA-COMP:10283"/>
        <dbReference type="Rhea" id="RHEA-COMP:10284"/>
        <dbReference type="ChEBI" id="CHEBI:15378"/>
        <dbReference type="ChEBI" id="CHEBI:57856"/>
        <dbReference type="ChEBI" id="CHEBI:59789"/>
        <dbReference type="ChEBI" id="CHEBI:65315"/>
        <dbReference type="ChEBI" id="CHEBI:74502"/>
        <dbReference type="EC" id="2.1.1.193"/>
    </reaction>
</comment>
<comment type="caution">
    <text evidence="13">The sequence shown here is derived from an EMBL/GenBank/DDBJ whole genome shotgun (WGS) entry which is preliminary data.</text>
</comment>
<sequence>MQLFYNPQVNQDTKVVTFDTFESKHIVKVLRRKTGDELQITNGKGLFLFATITQNDPKACSVEVSRYKKIHPTKHRLHLAVAPTKMNDRYEWFLEKATEIGVHEITPILCDRSERKTIKTERYEKVIQSAMKQSFQAYLPKLNPLTTLTEFLERDINGLLFIAHCEDSERYELKRKIAPDKPTTILIGPEGDFTKKEVKKAVTKGYLPVSMGKTRLRTETAAIVACTTVALANNG</sequence>
<dbReference type="PANTHER" id="PTHR30027:SF3">
    <property type="entry name" value="16S RRNA (URACIL(1498)-N(3))-METHYLTRANSFERASE"/>
    <property type="match status" value="1"/>
</dbReference>
<evidence type="ECO:0000313" key="14">
    <source>
        <dbReference type="Proteomes" id="UP001597012"/>
    </source>
</evidence>
<dbReference type="SUPFAM" id="SSF88697">
    <property type="entry name" value="PUA domain-like"/>
    <property type="match status" value="1"/>
</dbReference>
<dbReference type="GO" id="GO:0032259">
    <property type="term" value="P:methylation"/>
    <property type="evidence" value="ECO:0007669"/>
    <property type="project" value="UniProtKB-KW"/>
</dbReference>
<keyword evidence="3 10" id="KW-0963">Cytoplasm</keyword>
<protein>
    <recommendedName>
        <fullName evidence="10">Ribosomal RNA small subunit methyltransferase E</fullName>
        <ecNumber evidence="10">2.1.1.193</ecNumber>
    </recommendedName>
</protein>
<keyword evidence="5 10" id="KW-0489">Methyltransferase</keyword>
<dbReference type="NCBIfam" id="NF008702">
    <property type="entry name" value="PRK11713.6-1"/>
    <property type="match status" value="1"/>
</dbReference>
<keyword evidence="14" id="KW-1185">Reference proteome</keyword>
<keyword evidence="7 10" id="KW-0949">S-adenosyl-L-methionine</keyword>
<dbReference type="CDD" id="cd18084">
    <property type="entry name" value="RsmE-like"/>
    <property type="match status" value="1"/>
</dbReference>